<evidence type="ECO:0000313" key="2">
    <source>
        <dbReference type="Proteomes" id="UP000051295"/>
    </source>
</evidence>
<accession>A0A0T5P0P0</accession>
<keyword evidence="2" id="KW-1185">Reference proteome</keyword>
<evidence type="ECO:0008006" key="3">
    <source>
        <dbReference type="Google" id="ProtNLM"/>
    </source>
</evidence>
<dbReference type="OrthoDB" id="7739838at2"/>
<proteinExistence type="predicted"/>
<gene>
    <name evidence="1" type="ORF">XM53_02905</name>
</gene>
<sequence>MPRHVAKPVATRSTAAPEEQLAYLRGCSQDQARSFVRDYDWSGDPRRVLGWVMAQKFMDLGTALTVFLNGQPHRFNYMPKRDIPEELAGAALMLDSICLRLNSGFYLVWPDQDVEDRPRILRWLETQSEDRREGRQGRYILDERIVATLLDNQLRLDRNAETAVYHQSRSLLRDLFSPVLELGVSRRMLRFHPPQEDPNDDLTNLRY</sequence>
<protein>
    <recommendedName>
        <fullName evidence="3">DUF4274 domain-containing protein</fullName>
    </recommendedName>
</protein>
<dbReference type="Proteomes" id="UP000051295">
    <property type="component" value="Unassembled WGS sequence"/>
</dbReference>
<dbReference type="AlphaFoldDB" id="A0A0T5P0P0"/>
<comment type="caution">
    <text evidence="1">The sequence shown here is derived from an EMBL/GenBank/DDBJ whole genome shotgun (WGS) entry which is preliminary data.</text>
</comment>
<reference evidence="1 2" key="1">
    <citation type="submission" date="2015-04" db="EMBL/GenBank/DDBJ databases">
        <title>The draft genome sequence of Roseovarius sp.R12b.</title>
        <authorList>
            <person name="Li G."/>
            <person name="Lai Q."/>
            <person name="Shao Z."/>
            <person name="Yan P."/>
        </authorList>
    </citation>
    <scope>NUCLEOTIDE SEQUENCE [LARGE SCALE GENOMIC DNA]</scope>
    <source>
        <strain evidence="1 2">R12B</strain>
    </source>
</reference>
<dbReference type="PATRIC" id="fig|1641875.4.peg.1682"/>
<evidence type="ECO:0000313" key="1">
    <source>
        <dbReference type="EMBL" id="KRS14665.1"/>
    </source>
</evidence>
<dbReference type="EMBL" id="LAXJ01000002">
    <property type="protein sequence ID" value="KRS14665.1"/>
    <property type="molecule type" value="Genomic_DNA"/>
</dbReference>
<organism evidence="1 2">
    <name type="scientific">Roseovarius atlanticus</name>
    <dbReference type="NCBI Taxonomy" id="1641875"/>
    <lineage>
        <taxon>Bacteria</taxon>
        <taxon>Pseudomonadati</taxon>
        <taxon>Pseudomonadota</taxon>
        <taxon>Alphaproteobacteria</taxon>
        <taxon>Rhodobacterales</taxon>
        <taxon>Roseobacteraceae</taxon>
        <taxon>Roseovarius</taxon>
    </lineage>
</organism>
<name>A0A0T5P0P0_9RHOB</name>